<proteinExistence type="predicted"/>
<feature type="region of interest" description="Disordered" evidence="1">
    <location>
        <begin position="1"/>
        <end position="49"/>
    </location>
</feature>
<feature type="compositionally biased region" description="Polar residues" evidence="1">
    <location>
        <begin position="30"/>
        <end position="44"/>
    </location>
</feature>
<evidence type="ECO:0000313" key="2">
    <source>
        <dbReference type="EMBL" id="CAH7675729.1"/>
    </source>
</evidence>
<feature type="region of interest" description="Disordered" evidence="1">
    <location>
        <begin position="62"/>
        <end position="111"/>
    </location>
</feature>
<dbReference type="AlphaFoldDB" id="A0AAV0AZ03"/>
<evidence type="ECO:0000256" key="1">
    <source>
        <dbReference type="SAM" id="MobiDB-lite"/>
    </source>
</evidence>
<feature type="region of interest" description="Disordered" evidence="1">
    <location>
        <begin position="141"/>
        <end position="181"/>
    </location>
</feature>
<protein>
    <submittedName>
        <fullName evidence="2">Uncharacterized protein</fullName>
    </submittedName>
</protein>
<comment type="caution">
    <text evidence="2">The sequence shown here is derived from an EMBL/GenBank/DDBJ whole genome shotgun (WGS) entry which is preliminary data.</text>
</comment>
<feature type="compositionally biased region" description="Basic and acidic residues" evidence="1">
    <location>
        <begin position="164"/>
        <end position="173"/>
    </location>
</feature>
<dbReference type="EMBL" id="CALTRL010002419">
    <property type="protein sequence ID" value="CAH7675729.1"/>
    <property type="molecule type" value="Genomic_DNA"/>
</dbReference>
<gene>
    <name evidence="2" type="ORF">PPACK8108_LOCUS10761</name>
</gene>
<organism evidence="2 3">
    <name type="scientific">Phakopsora pachyrhizi</name>
    <name type="common">Asian soybean rust disease fungus</name>
    <dbReference type="NCBI Taxonomy" id="170000"/>
    <lineage>
        <taxon>Eukaryota</taxon>
        <taxon>Fungi</taxon>
        <taxon>Dikarya</taxon>
        <taxon>Basidiomycota</taxon>
        <taxon>Pucciniomycotina</taxon>
        <taxon>Pucciniomycetes</taxon>
        <taxon>Pucciniales</taxon>
        <taxon>Phakopsoraceae</taxon>
        <taxon>Phakopsora</taxon>
    </lineage>
</organism>
<dbReference type="Proteomes" id="UP001153365">
    <property type="component" value="Unassembled WGS sequence"/>
</dbReference>
<accession>A0AAV0AZ03</accession>
<reference evidence="2" key="1">
    <citation type="submission" date="2022-06" db="EMBL/GenBank/DDBJ databases">
        <authorList>
            <consortium name="SYNGENTA / RWTH Aachen University"/>
        </authorList>
    </citation>
    <scope>NUCLEOTIDE SEQUENCE</scope>
</reference>
<evidence type="ECO:0000313" key="3">
    <source>
        <dbReference type="Proteomes" id="UP001153365"/>
    </source>
</evidence>
<keyword evidence="3" id="KW-1185">Reference proteome</keyword>
<name>A0AAV0AZ03_PHAPC</name>
<sequence>MHQPESFGFQSSINVNGAVETQVPEHQNLEESSLVQNHPLSSLAETEPAAVSAANSCNTLASEVGPTQQQDARELNKEGQSPNEFPENPHTLHVNRDHNISKKIRPPKAQNDVIEEVDLPLVEKQQYKTLRPEEKCILLKQEKLSKNRRSSSKKINEQNHMTKKSKETHEKSKEKKNKTVLRSEKTVKDAIDEFRLKLENLSKSSSSEGSLKLFLETLDKFADNKSSDEYLKASKGIKHEDLNMNAWNPYVELFLADNGIPICQSLLDKLKKFVVEKVNDKVGKNSDELFFKMLYFQTKENLEQNFYILPHQLKKFYNYRNSNFKVKNLGLQNVPKNWNYYSDHISKKICEAINWIPWKEFSKCDSNVELYEKREIYLKDKRTKKFGVNYGKLPRVRFYLRKLFKVYSTLINKVYCSGEKDLQENFHDRQKDAIKFFDKTLSLLEIDSSDNSKYFIRNENLPLNQYKKAVFSKHSLKSETYNFQFKVFNSDRNKLDIIWKIIPLWLASDKFEYYYALYCSDDTMLLHFRLFFNSLFFYIIKK</sequence>